<dbReference type="SUPFAM" id="SSF52172">
    <property type="entry name" value="CheY-like"/>
    <property type="match status" value="1"/>
</dbReference>
<dbReference type="SUPFAM" id="SSF52738">
    <property type="entry name" value="Methylesterase CheB, C-terminal domain"/>
    <property type="match status" value="1"/>
</dbReference>
<dbReference type="OrthoDB" id="9816309at2"/>
<dbReference type="PROSITE" id="PS50887">
    <property type="entry name" value="GGDEF"/>
    <property type="match status" value="1"/>
</dbReference>
<name>A0A430KSA2_9GAMM</name>
<dbReference type="Pfam" id="PF01739">
    <property type="entry name" value="CheR"/>
    <property type="match status" value="1"/>
</dbReference>
<dbReference type="SUPFAM" id="SSF55073">
    <property type="entry name" value="Nucleotide cyclase"/>
    <property type="match status" value="1"/>
</dbReference>
<dbReference type="InterPro" id="IPR043128">
    <property type="entry name" value="Rev_trsase/Diguanyl_cyclase"/>
</dbReference>
<organism evidence="13 14">
    <name type="scientific">Amphritea opalescens</name>
    <dbReference type="NCBI Taxonomy" id="2490544"/>
    <lineage>
        <taxon>Bacteria</taxon>
        <taxon>Pseudomonadati</taxon>
        <taxon>Pseudomonadota</taxon>
        <taxon>Gammaproteobacteria</taxon>
        <taxon>Oceanospirillales</taxon>
        <taxon>Oceanospirillaceae</taxon>
        <taxon>Amphritea</taxon>
    </lineage>
</organism>
<dbReference type="GO" id="GO:0006355">
    <property type="term" value="P:regulation of DNA-templated transcription"/>
    <property type="evidence" value="ECO:0007669"/>
    <property type="project" value="InterPro"/>
</dbReference>
<feature type="region of interest" description="Disordered" evidence="5">
    <location>
        <begin position="807"/>
        <end position="829"/>
    </location>
</feature>
<dbReference type="CDD" id="cd00130">
    <property type="entry name" value="PAS"/>
    <property type="match status" value="3"/>
</dbReference>
<dbReference type="InterPro" id="IPR001633">
    <property type="entry name" value="EAL_dom"/>
</dbReference>
<dbReference type="Gene3D" id="3.30.70.270">
    <property type="match status" value="1"/>
</dbReference>
<accession>A0A430KSA2</accession>
<dbReference type="PANTHER" id="PTHR44757">
    <property type="entry name" value="DIGUANYLATE CYCLASE DGCP"/>
    <property type="match status" value="1"/>
</dbReference>
<dbReference type="Pfam" id="PF00989">
    <property type="entry name" value="PAS"/>
    <property type="match status" value="1"/>
</dbReference>
<dbReference type="GO" id="GO:0006935">
    <property type="term" value="P:chemotaxis"/>
    <property type="evidence" value="ECO:0007669"/>
    <property type="project" value="UniProtKB-UniRule"/>
</dbReference>
<evidence type="ECO:0000259" key="6">
    <source>
        <dbReference type="PROSITE" id="PS50110"/>
    </source>
</evidence>
<feature type="domain" description="PAC" evidence="8">
    <location>
        <begin position="1071"/>
        <end position="1122"/>
    </location>
</feature>
<evidence type="ECO:0000313" key="14">
    <source>
        <dbReference type="Proteomes" id="UP000283087"/>
    </source>
</evidence>
<dbReference type="SUPFAM" id="SSF55785">
    <property type="entry name" value="PYP-like sensor domain (PAS domain)"/>
    <property type="match status" value="3"/>
</dbReference>
<feature type="active site" evidence="3">
    <location>
        <position position="285"/>
    </location>
</feature>
<evidence type="ECO:0000259" key="11">
    <source>
        <dbReference type="PROSITE" id="PS50883"/>
    </source>
</evidence>
<feature type="active site" evidence="3">
    <location>
        <position position="164"/>
    </location>
</feature>
<dbReference type="SMART" id="SM00052">
    <property type="entry name" value="EAL"/>
    <property type="match status" value="1"/>
</dbReference>
<comment type="caution">
    <text evidence="4">Lacks conserved residue(s) required for the propagation of feature annotation.</text>
</comment>
<dbReference type="Gene3D" id="3.40.50.150">
    <property type="entry name" value="Vaccinia Virus protein VP39"/>
    <property type="match status" value="1"/>
</dbReference>
<sequence>MKYDSTILYIENDDDTRKIYADLFRGIFSTVLEASNGREGISKFITHRPSLVITEIQLPSMNGPELIQEIRKTDSKTPIIVFSAYIDEDFILDTIKDQINGFISKPTDNKKLAQVIDQVLSVGKHEESVGKAKILGDSLTGSYDPEEDHAQDPNGLMVVGIGSSAGGLEALTTLIKGLPRNNNTAYIIAQHLSPKHNTMLVELLSRESTLMIKEAEHNETLASDVFYITPPNKNVEINNNNQIILSAPEKHSFLPKPSVNQLFISIAKYKKEKSVGIILSGTGSDGCQGMRAINSEGGITIVQEPSTAKYDGMPMASINGSVVDILIEADKIGEELVALSNFPRNKVLKKHQVTPANDHISIIFALLHKIKHVDFSVYKKATIGRRIERRMVALKVTTLSEYVALIERDEQEVELLYKDILIGVTSFFRDRDAYDSLENLLDQYLDERADAKELRIWMPGSSTGEEAYSVAIIVNELLNDRQHSLDLKIFATDIDEHALKIARRGIYSQASMTEVSDAYIKDYFTITDNEFEVKKTLRQNIVFSYHNLLSDPPFKDLDLIVCRNLLIYFNLDAQKWIMPAFHYALKENALLFLGKSENATNFEHLFAPVDKPNKIFKTVSYSKKNYSAITVRPPKYVNYPAEEQSKTSEDTPLQETIVTEAAKLLMPNIIVTNEQLDVVYKKGNLDFVSIPEGYVSYNLYKIVDSRLAIDLRKLFSEAKRGSGVNSSSYIPLPQKNGEARLIKVHLVPILNGRNQMYLFYFQSISVLDLPLINSNTDDVVVSSSTHELEFELQRTKEHMQTLVEELETSNEELQSSNEELQSANEELQATNEEMETSNEELQSTNEELQTAYAELKEMFNENTTIKEKHGALNRRYESVLENIHDGVIITNLQGMILKTNHAMQTYTGLTREQLLVKNWFDLYPIEDSTRFLNRQKELTEKGTFGPYIIELTSDEGVTTILNVEDYLSRDELGHTQIWSFASDISKERQALAELSLSQQKYKATFDNANIGIGHVSLDGTWISVNNALSHMLGYTQEELLPLTFQDITYAEDLKQDLELVKELISGKRNSYKMEKRYYKKDGELFWAMLYVAIVRDKNEPLYFISVIEDINSQKQSTLDSAQARMVFNTTQESIVITDKTTRIINVNPAFENITGYTFDEVKGKKIGLLKSDQHSSEFYSEMERSYKQSGFWSGEVINKAKNGDLFPVFLNISAVKDERGYIVQYIGVITDISVIKQSQDKIQYLANHDSLTGLPNRTLLADRLEHALQESRRSKKQIAVLFVDLDRFKVVNDGMGHNVGDSVLIEVSKRLSSVLRSGDTVARVGGDEFIIVIQDLDSALNASKVALNLIQSVKEEITVDEHKITIGASIGISIYPNDGHSADELIRQADIAMYDAKENGRNMYRYISQELSSFAFEKASMESSIREGLSNDEFEVYYQPIIDLETMKVSHLEALIRWNHPKLGLVLPNKFIPLAEESDLITEITKYVVFKVMTTINDLKMINHYQCKIAINFSLKDLESDSLFYTFKNYLQQFKIDGSCISLEITERKVILSNDKNQKHLDRYKKLNVAFSMDDFGTGYSNLGYLINKPFDILKIDRSFISRIGEVDKSEEVVKATISIARALGLKTVAEGVETKEQFDFVAKHNCDFVQGFFFQTPEPIGKIVDYLQLDDNRVIED</sequence>
<dbReference type="InterPro" id="IPR000014">
    <property type="entry name" value="PAS"/>
</dbReference>
<dbReference type="NCBIfam" id="TIGR00229">
    <property type="entry name" value="sensory_box"/>
    <property type="match status" value="3"/>
</dbReference>
<dbReference type="CDD" id="cd14686">
    <property type="entry name" value="bZIP"/>
    <property type="match status" value="1"/>
</dbReference>
<dbReference type="InterPro" id="IPR000160">
    <property type="entry name" value="GGDEF_dom"/>
</dbReference>
<dbReference type="InterPro" id="IPR000780">
    <property type="entry name" value="CheR_MeTrfase"/>
</dbReference>
<comment type="cofactor">
    <cofactor evidence="1">
        <name>Mg(2+)</name>
        <dbReference type="ChEBI" id="CHEBI:18420"/>
    </cofactor>
</comment>
<evidence type="ECO:0000256" key="3">
    <source>
        <dbReference type="PROSITE-ProRule" id="PRU00050"/>
    </source>
</evidence>
<dbReference type="Gene3D" id="3.40.50.180">
    <property type="entry name" value="Methylesterase CheB, C-terminal domain"/>
    <property type="match status" value="1"/>
</dbReference>
<feature type="domain" description="PAS" evidence="7">
    <location>
        <begin position="1119"/>
        <end position="1189"/>
    </location>
</feature>
<dbReference type="SUPFAM" id="SSF53335">
    <property type="entry name" value="S-adenosyl-L-methionine-dependent methyltransferases"/>
    <property type="match status" value="1"/>
</dbReference>
<evidence type="ECO:0000256" key="1">
    <source>
        <dbReference type="ARBA" id="ARBA00001946"/>
    </source>
</evidence>
<evidence type="ECO:0000259" key="9">
    <source>
        <dbReference type="PROSITE" id="PS50122"/>
    </source>
</evidence>
<dbReference type="SUPFAM" id="SSF47757">
    <property type="entry name" value="Chemotaxis receptor methyltransferase CheR, N-terminal domain"/>
    <property type="match status" value="1"/>
</dbReference>
<dbReference type="Proteomes" id="UP000283087">
    <property type="component" value="Unassembled WGS sequence"/>
</dbReference>
<dbReference type="FunFam" id="3.30.70.270:FF:000001">
    <property type="entry name" value="Diguanylate cyclase domain protein"/>
    <property type="match status" value="1"/>
</dbReference>
<dbReference type="PROSITE" id="PS50122">
    <property type="entry name" value="CHEB"/>
    <property type="match status" value="1"/>
</dbReference>
<evidence type="ECO:0000256" key="4">
    <source>
        <dbReference type="PROSITE-ProRule" id="PRU00169"/>
    </source>
</evidence>
<evidence type="ECO:0000259" key="12">
    <source>
        <dbReference type="PROSITE" id="PS50887"/>
    </source>
</evidence>
<feature type="domain" description="CheB-type methylesterase" evidence="9">
    <location>
        <begin position="152"/>
        <end position="338"/>
    </location>
</feature>
<comment type="caution">
    <text evidence="13">The sequence shown here is derived from an EMBL/GenBank/DDBJ whole genome shotgun (WGS) entry which is preliminary data.</text>
</comment>
<dbReference type="NCBIfam" id="TIGR00254">
    <property type="entry name" value="GGDEF"/>
    <property type="match status" value="1"/>
</dbReference>
<dbReference type="InterPro" id="IPR035965">
    <property type="entry name" value="PAS-like_dom_sf"/>
</dbReference>
<dbReference type="PROSITE" id="PS50123">
    <property type="entry name" value="CHER"/>
    <property type="match status" value="1"/>
</dbReference>
<dbReference type="InterPro" id="IPR052155">
    <property type="entry name" value="Biofilm_reg_signaling"/>
</dbReference>
<dbReference type="PROSITE" id="PS50112">
    <property type="entry name" value="PAS"/>
    <property type="match status" value="3"/>
</dbReference>
<dbReference type="GO" id="GO:0005737">
    <property type="term" value="C:cytoplasm"/>
    <property type="evidence" value="ECO:0007669"/>
    <property type="project" value="InterPro"/>
</dbReference>
<dbReference type="PROSITE" id="PS50883">
    <property type="entry name" value="EAL"/>
    <property type="match status" value="1"/>
</dbReference>
<keyword evidence="2 3" id="KW-0145">Chemotaxis</keyword>
<feature type="domain" description="Response regulatory" evidence="6">
    <location>
        <begin position="6"/>
        <end position="120"/>
    </location>
</feature>
<feature type="compositionally biased region" description="Low complexity" evidence="5">
    <location>
        <begin position="811"/>
        <end position="822"/>
    </location>
</feature>
<dbReference type="PRINTS" id="PR00996">
    <property type="entry name" value="CHERMTFRASE"/>
</dbReference>
<gene>
    <name evidence="13" type="ORF">EH243_08845</name>
</gene>
<dbReference type="Pfam" id="PF01339">
    <property type="entry name" value="CheB_methylest"/>
    <property type="match status" value="1"/>
</dbReference>
<dbReference type="InterPro" id="IPR011006">
    <property type="entry name" value="CheY-like_superfamily"/>
</dbReference>
<dbReference type="SMART" id="SM00448">
    <property type="entry name" value="REC"/>
    <property type="match status" value="1"/>
</dbReference>
<dbReference type="EMBL" id="RQXW01000006">
    <property type="protein sequence ID" value="RTE66214.1"/>
    <property type="molecule type" value="Genomic_DNA"/>
</dbReference>
<dbReference type="Pfam" id="PF00563">
    <property type="entry name" value="EAL"/>
    <property type="match status" value="1"/>
</dbReference>
<dbReference type="Pfam" id="PF13426">
    <property type="entry name" value="PAS_9"/>
    <property type="match status" value="1"/>
</dbReference>
<dbReference type="InterPro" id="IPR022642">
    <property type="entry name" value="CheR_C"/>
</dbReference>
<dbReference type="SMART" id="SM00138">
    <property type="entry name" value="MeTrc"/>
    <property type="match status" value="1"/>
</dbReference>
<dbReference type="CDD" id="cd16434">
    <property type="entry name" value="CheB-CheR_fusion"/>
    <property type="match status" value="1"/>
</dbReference>
<protein>
    <submittedName>
        <fullName evidence="13">EAL domain-containing protein</fullName>
    </submittedName>
</protein>
<dbReference type="PROSITE" id="PS50110">
    <property type="entry name" value="RESPONSE_REGULATORY"/>
    <property type="match status" value="1"/>
</dbReference>
<dbReference type="InterPro" id="IPR022641">
    <property type="entry name" value="CheR_N"/>
</dbReference>
<keyword evidence="14" id="KW-1185">Reference proteome</keyword>
<dbReference type="SUPFAM" id="SSF141868">
    <property type="entry name" value="EAL domain-like"/>
    <property type="match status" value="1"/>
</dbReference>
<dbReference type="PROSITE" id="PS50113">
    <property type="entry name" value="PAC"/>
    <property type="match status" value="2"/>
</dbReference>
<dbReference type="InterPro" id="IPR013655">
    <property type="entry name" value="PAS_fold_3"/>
</dbReference>
<feature type="domain" description="EAL" evidence="11">
    <location>
        <begin position="1418"/>
        <end position="1672"/>
    </location>
</feature>
<dbReference type="CDD" id="cd01949">
    <property type="entry name" value="GGDEF"/>
    <property type="match status" value="1"/>
</dbReference>
<feature type="domain" description="GGDEF" evidence="12">
    <location>
        <begin position="1276"/>
        <end position="1409"/>
    </location>
</feature>
<dbReference type="InterPro" id="IPR035919">
    <property type="entry name" value="EAL_sf"/>
</dbReference>
<dbReference type="InterPro" id="IPR000673">
    <property type="entry name" value="Sig_transdc_resp-reg_Me-estase"/>
</dbReference>
<dbReference type="InterPro" id="IPR013767">
    <property type="entry name" value="PAS_fold"/>
</dbReference>
<feature type="domain" description="PAC" evidence="8">
    <location>
        <begin position="1192"/>
        <end position="1244"/>
    </location>
</feature>
<evidence type="ECO:0000259" key="7">
    <source>
        <dbReference type="PROSITE" id="PS50112"/>
    </source>
</evidence>
<dbReference type="InterPro" id="IPR000700">
    <property type="entry name" value="PAS-assoc_C"/>
</dbReference>
<feature type="domain" description="PAS" evidence="7">
    <location>
        <begin position="997"/>
        <end position="1067"/>
    </location>
</feature>
<dbReference type="Gene3D" id="3.20.20.450">
    <property type="entry name" value="EAL domain"/>
    <property type="match status" value="1"/>
</dbReference>
<dbReference type="SMART" id="SM00091">
    <property type="entry name" value="PAS"/>
    <property type="match status" value="3"/>
</dbReference>
<evidence type="ECO:0000256" key="2">
    <source>
        <dbReference type="ARBA" id="ARBA00022500"/>
    </source>
</evidence>
<evidence type="ECO:0000259" key="8">
    <source>
        <dbReference type="PROSITE" id="PS50113"/>
    </source>
</evidence>
<dbReference type="SMART" id="SM00267">
    <property type="entry name" value="GGDEF"/>
    <property type="match status" value="1"/>
</dbReference>
<dbReference type="GO" id="GO:0008757">
    <property type="term" value="F:S-adenosylmethionine-dependent methyltransferase activity"/>
    <property type="evidence" value="ECO:0007669"/>
    <property type="project" value="InterPro"/>
</dbReference>
<dbReference type="InterPro" id="IPR035909">
    <property type="entry name" value="CheB_C"/>
</dbReference>
<dbReference type="RefSeq" id="WP_126158287.1">
    <property type="nucleotide sequence ID" value="NZ_RQXW01000006.1"/>
</dbReference>
<dbReference type="InterPro" id="IPR058245">
    <property type="entry name" value="NreC/VraR/RcsB-like_REC"/>
</dbReference>
<dbReference type="InterPro" id="IPR029063">
    <property type="entry name" value="SAM-dependent_MTases_sf"/>
</dbReference>
<feature type="domain" description="PAS" evidence="7">
    <location>
        <begin position="872"/>
        <end position="942"/>
    </location>
</feature>
<feature type="domain" description="CheR-type methyltransferase" evidence="10">
    <location>
        <begin position="348"/>
        <end position="629"/>
    </location>
</feature>
<evidence type="ECO:0000313" key="13">
    <source>
        <dbReference type="EMBL" id="RTE66214.1"/>
    </source>
</evidence>
<dbReference type="PANTHER" id="PTHR44757:SF2">
    <property type="entry name" value="BIOFILM ARCHITECTURE MAINTENANCE PROTEIN MBAA"/>
    <property type="match status" value="1"/>
</dbReference>
<dbReference type="InterPro" id="IPR001610">
    <property type="entry name" value="PAC"/>
</dbReference>
<dbReference type="GO" id="GO:0008984">
    <property type="term" value="F:protein-glutamate methylesterase activity"/>
    <property type="evidence" value="ECO:0007669"/>
    <property type="project" value="InterPro"/>
</dbReference>
<reference evidence="13 14" key="1">
    <citation type="submission" date="2018-11" db="EMBL/GenBank/DDBJ databases">
        <title>The draft genome sequence of Amphritea opalescens ANRC-JH13T.</title>
        <authorList>
            <person name="Fang Z."/>
            <person name="Zhang Y."/>
            <person name="Han X."/>
        </authorList>
    </citation>
    <scope>NUCLEOTIDE SEQUENCE [LARGE SCALE GENOMIC DNA]</scope>
    <source>
        <strain evidence="13 14">ANRC-JH13</strain>
    </source>
</reference>
<dbReference type="Gene3D" id="3.40.50.2300">
    <property type="match status" value="1"/>
</dbReference>
<keyword evidence="3" id="KW-0378">Hydrolase</keyword>
<proteinExistence type="predicted"/>
<dbReference type="InterPro" id="IPR029787">
    <property type="entry name" value="Nucleotide_cyclase"/>
</dbReference>
<dbReference type="CDD" id="cd01948">
    <property type="entry name" value="EAL"/>
    <property type="match status" value="1"/>
</dbReference>
<dbReference type="Pfam" id="PF03705">
    <property type="entry name" value="CheR_N"/>
    <property type="match status" value="1"/>
</dbReference>
<dbReference type="Pfam" id="PF00990">
    <property type="entry name" value="GGDEF"/>
    <property type="match status" value="1"/>
</dbReference>
<evidence type="ECO:0000259" key="10">
    <source>
        <dbReference type="PROSITE" id="PS50123"/>
    </source>
</evidence>
<dbReference type="Gene3D" id="3.30.450.20">
    <property type="entry name" value="PAS domain"/>
    <property type="match status" value="3"/>
</dbReference>
<feature type="active site" evidence="3">
    <location>
        <position position="191"/>
    </location>
</feature>
<dbReference type="Pfam" id="PF08447">
    <property type="entry name" value="PAS_3"/>
    <property type="match status" value="1"/>
</dbReference>
<dbReference type="GO" id="GO:0000156">
    <property type="term" value="F:phosphorelay response regulator activity"/>
    <property type="evidence" value="ECO:0007669"/>
    <property type="project" value="InterPro"/>
</dbReference>
<dbReference type="Pfam" id="PF00072">
    <property type="entry name" value="Response_reg"/>
    <property type="match status" value="1"/>
</dbReference>
<evidence type="ECO:0000256" key="5">
    <source>
        <dbReference type="SAM" id="MobiDB-lite"/>
    </source>
</evidence>
<dbReference type="SMART" id="SM00086">
    <property type="entry name" value="PAC"/>
    <property type="match status" value="2"/>
</dbReference>
<dbReference type="CDD" id="cd17535">
    <property type="entry name" value="REC_NarL-like"/>
    <property type="match status" value="1"/>
</dbReference>
<dbReference type="Gene3D" id="1.20.120.330">
    <property type="entry name" value="Nucleotidyltransferases domain 2"/>
    <property type="match status" value="1"/>
</dbReference>
<dbReference type="InterPro" id="IPR001789">
    <property type="entry name" value="Sig_transdc_resp-reg_receiver"/>
</dbReference>